<organism evidence="1 2">
    <name type="scientific">Streptomyces fungicidicus</name>
    <dbReference type="NCBI Taxonomy" id="68203"/>
    <lineage>
        <taxon>Bacteria</taxon>
        <taxon>Bacillati</taxon>
        <taxon>Actinomycetota</taxon>
        <taxon>Actinomycetes</taxon>
        <taxon>Kitasatosporales</taxon>
        <taxon>Streptomycetaceae</taxon>
        <taxon>Streptomyces</taxon>
    </lineage>
</organism>
<evidence type="ECO:0008006" key="3">
    <source>
        <dbReference type="Google" id="ProtNLM"/>
    </source>
</evidence>
<keyword evidence="2" id="KW-1185">Reference proteome</keyword>
<protein>
    <recommendedName>
        <fullName evidence="3">ATP synthase subunit F</fullName>
    </recommendedName>
</protein>
<geneLocation type="plasmid" evidence="1 2">
    <name>p1</name>
</geneLocation>
<sequence>MTVGRVAAIGEQTRVGGLALAGAVVLVADSPEAARRAWRDLPEDTDLVILTPAAAEALRSGPAAPPGHSPLITVMPP</sequence>
<dbReference type="AlphaFoldDB" id="A0A494VAV8"/>
<reference evidence="1 2" key="1">
    <citation type="submission" date="2017-09" db="EMBL/GenBank/DDBJ databases">
        <authorList>
            <person name="Zhang H."/>
            <person name="Hu S."/>
            <person name="Xu J."/>
            <person name="He Z."/>
        </authorList>
    </citation>
    <scope>NUCLEOTIDE SEQUENCE [LARGE SCALE GENOMIC DNA]</scope>
    <source>
        <strain evidence="1 2">TXX3120</strain>
        <plasmid evidence="1 2">p1</plasmid>
    </source>
</reference>
<evidence type="ECO:0000313" key="1">
    <source>
        <dbReference type="EMBL" id="AYL40518.1"/>
    </source>
</evidence>
<proteinExistence type="predicted"/>
<dbReference type="Proteomes" id="UP000282170">
    <property type="component" value="Plasmid p1"/>
</dbReference>
<accession>A0A494VAV8</accession>
<dbReference type="EMBL" id="CP023408">
    <property type="protein sequence ID" value="AYL40518.1"/>
    <property type="molecule type" value="Genomic_DNA"/>
</dbReference>
<keyword evidence="1" id="KW-0614">Plasmid</keyword>
<gene>
    <name evidence="1" type="ORF">CNQ36_33015</name>
</gene>
<evidence type="ECO:0000313" key="2">
    <source>
        <dbReference type="Proteomes" id="UP000282170"/>
    </source>
</evidence>
<dbReference type="KEGG" id="sfug:CNQ36_33015"/>
<name>A0A494VAV8_9ACTN</name>